<dbReference type="AlphaFoldDB" id="A0A2V3PQC0"/>
<name>A0A2V3PQC0_9BACT</name>
<dbReference type="OrthoDB" id="1005072at2"/>
<dbReference type="InterPro" id="IPR021272">
    <property type="entry name" value="DUF2851"/>
</dbReference>
<dbReference type="RefSeq" id="WP_110310153.1">
    <property type="nucleotide sequence ID" value="NZ_QICL01000007.1"/>
</dbReference>
<dbReference type="EMBL" id="QICL01000007">
    <property type="protein sequence ID" value="PXV65419.1"/>
    <property type="molecule type" value="Genomic_DNA"/>
</dbReference>
<keyword evidence="2" id="KW-1185">Reference proteome</keyword>
<evidence type="ECO:0000313" key="1">
    <source>
        <dbReference type="EMBL" id="PXV65419.1"/>
    </source>
</evidence>
<sequence>MEQLLHYVWKHRLFQPNLKTTDGIPIEILDVGLHNTDEGPDFFNAKVKVGERVWIGNIEIHRSSDEWFKHRHDQNKIYNSVILHVVEFATKEVYNEAKLAIPQCEIQYPKHIKDNIEFLLNSDVALPCCNYLKEFPAIHLQGWLNALLMERLERKSNDIQKLLGTFNNSWADVFYVLLSRSMGFGLNSDAFQRLALSLPLHYILKQGDNPLQIEALLLGQAGMLDELIISDEYTQRLQQEYNFLKNKYSLTPLDKEIFRKLRVRPTSAPHIRLAQLAGLLLNIQGLFSKVLECKDLGQIRLLLHINASEYWQTHYQLGEESPRKNKYIGDASLDVMIINAVVPIVFAYGRRINDESYVDRALNFLDLIKPESNSIVKQFALYGVRSRSAYDTQALIQLKREYCEKRKCLYCRIGYRLLSEK</sequence>
<organism evidence="1 2">
    <name type="scientific">Dysgonomonas alginatilytica</name>
    <dbReference type="NCBI Taxonomy" id="1605892"/>
    <lineage>
        <taxon>Bacteria</taxon>
        <taxon>Pseudomonadati</taxon>
        <taxon>Bacteroidota</taxon>
        <taxon>Bacteroidia</taxon>
        <taxon>Bacteroidales</taxon>
        <taxon>Dysgonomonadaceae</taxon>
        <taxon>Dysgonomonas</taxon>
    </lineage>
</organism>
<dbReference type="Proteomes" id="UP000247973">
    <property type="component" value="Unassembled WGS sequence"/>
</dbReference>
<protein>
    <submittedName>
        <fullName evidence="1">Uncharacterized protein DUF2851</fullName>
    </submittedName>
</protein>
<evidence type="ECO:0000313" key="2">
    <source>
        <dbReference type="Proteomes" id="UP000247973"/>
    </source>
</evidence>
<accession>A0A2V3PQC0</accession>
<comment type="caution">
    <text evidence="1">The sequence shown here is derived from an EMBL/GenBank/DDBJ whole genome shotgun (WGS) entry which is preliminary data.</text>
</comment>
<dbReference type="Pfam" id="PF11013">
    <property type="entry name" value="DUF2851"/>
    <property type="match status" value="1"/>
</dbReference>
<gene>
    <name evidence="1" type="ORF">CLV62_10711</name>
</gene>
<proteinExistence type="predicted"/>
<reference evidence="1 2" key="1">
    <citation type="submission" date="2018-03" db="EMBL/GenBank/DDBJ databases">
        <title>Genomic Encyclopedia of Archaeal and Bacterial Type Strains, Phase II (KMG-II): from individual species to whole genera.</title>
        <authorList>
            <person name="Goeker M."/>
        </authorList>
    </citation>
    <scope>NUCLEOTIDE SEQUENCE [LARGE SCALE GENOMIC DNA]</scope>
    <source>
        <strain evidence="1 2">DSM 100214</strain>
    </source>
</reference>